<keyword evidence="3" id="KW-0449">Lipoprotein</keyword>
<organism evidence="3 4">
    <name type="scientific">Roseiterribacter gracilis</name>
    <dbReference type="NCBI Taxonomy" id="2812848"/>
    <lineage>
        <taxon>Bacteria</taxon>
        <taxon>Pseudomonadati</taxon>
        <taxon>Pseudomonadota</taxon>
        <taxon>Alphaproteobacteria</taxon>
        <taxon>Rhodospirillales</taxon>
        <taxon>Roseiterribacteraceae</taxon>
        <taxon>Roseiterribacter</taxon>
    </lineage>
</organism>
<sequence>MRSFLATLTAALLLAAPAFAQSAAQKPPALTDKDRADLKRIETYLDSITTAKADFAQTSTTGKSGEGTFWLSRPGRLRFEFKAPSQDLIVADGTNITFWDAQLRSAQSAPIERTLANLFLRPKIQFGGELTVTSFEHFANVYRVEIAQANDVGAGRLTLVLLDQPLTLRQWRVTDAQNQVTDVTLSNTQFGGQLDPALFVFQEPKRTPKAR</sequence>
<protein>
    <submittedName>
        <fullName evidence="3">Outer-membrane lipoprotein carrier protein</fullName>
    </submittedName>
</protein>
<dbReference type="RefSeq" id="WP_420244423.1">
    <property type="nucleotide sequence ID" value="NZ_BOPV01000001.1"/>
</dbReference>
<name>A0A8S8XEM9_9PROT</name>
<comment type="caution">
    <text evidence="3">The sequence shown here is derived from an EMBL/GenBank/DDBJ whole genome shotgun (WGS) entry which is preliminary data.</text>
</comment>
<dbReference type="PANTHER" id="PTHR35869:SF1">
    <property type="entry name" value="OUTER-MEMBRANE LIPOPROTEIN CARRIER PROTEIN"/>
    <property type="match status" value="1"/>
</dbReference>
<reference evidence="3" key="1">
    <citation type="submission" date="2021-02" db="EMBL/GenBank/DDBJ databases">
        <title>Genome sequence of Rhodospirillales sp. strain TMPK1 isolated from soil.</title>
        <authorList>
            <person name="Nakai R."/>
            <person name="Kusada H."/>
            <person name="Tamaki H."/>
        </authorList>
    </citation>
    <scope>NUCLEOTIDE SEQUENCE</scope>
    <source>
        <strain evidence="3">TMPK1</strain>
    </source>
</reference>
<dbReference type="InterPro" id="IPR029046">
    <property type="entry name" value="LolA/LolB/LppX"/>
</dbReference>
<keyword evidence="1 2" id="KW-0732">Signal</keyword>
<accession>A0A8S8XEM9</accession>
<dbReference type="CDD" id="cd16325">
    <property type="entry name" value="LolA"/>
    <property type="match status" value="1"/>
</dbReference>
<evidence type="ECO:0000256" key="1">
    <source>
        <dbReference type="ARBA" id="ARBA00022729"/>
    </source>
</evidence>
<gene>
    <name evidence="3" type="ORF">TMPK1_33210</name>
</gene>
<feature type="chain" id="PRO_5035875552" evidence="2">
    <location>
        <begin position="21"/>
        <end position="211"/>
    </location>
</feature>
<dbReference type="InterPro" id="IPR004564">
    <property type="entry name" value="OM_lipoprot_carrier_LolA-like"/>
</dbReference>
<dbReference type="Pfam" id="PF03548">
    <property type="entry name" value="LolA"/>
    <property type="match status" value="1"/>
</dbReference>
<evidence type="ECO:0000313" key="3">
    <source>
        <dbReference type="EMBL" id="GIL41084.1"/>
    </source>
</evidence>
<dbReference type="SUPFAM" id="SSF89392">
    <property type="entry name" value="Prokaryotic lipoproteins and lipoprotein localization factors"/>
    <property type="match status" value="1"/>
</dbReference>
<keyword evidence="4" id="KW-1185">Reference proteome</keyword>
<dbReference type="AlphaFoldDB" id="A0A8S8XEM9"/>
<dbReference type="EMBL" id="BOPV01000001">
    <property type="protein sequence ID" value="GIL41084.1"/>
    <property type="molecule type" value="Genomic_DNA"/>
</dbReference>
<evidence type="ECO:0000256" key="2">
    <source>
        <dbReference type="SAM" id="SignalP"/>
    </source>
</evidence>
<dbReference type="Proteomes" id="UP000681075">
    <property type="component" value="Unassembled WGS sequence"/>
</dbReference>
<dbReference type="Gene3D" id="2.50.20.10">
    <property type="entry name" value="Lipoprotein localisation LolA/LolB/LppX"/>
    <property type="match status" value="1"/>
</dbReference>
<feature type="signal peptide" evidence="2">
    <location>
        <begin position="1"/>
        <end position="20"/>
    </location>
</feature>
<proteinExistence type="predicted"/>
<evidence type="ECO:0000313" key="4">
    <source>
        <dbReference type="Proteomes" id="UP000681075"/>
    </source>
</evidence>
<dbReference type="PANTHER" id="PTHR35869">
    <property type="entry name" value="OUTER-MEMBRANE LIPOPROTEIN CARRIER PROTEIN"/>
    <property type="match status" value="1"/>
</dbReference>